<evidence type="ECO:0000256" key="1">
    <source>
        <dbReference type="SAM" id="Phobius"/>
    </source>
</evidence>
<evidence type="ECO:0000313" key="3">
    <source>
        <dbReference type="Proteomes" id="UP000727490"/>
    </source>
</evidence>
<name>A0A951MDA5_9BACT</name>
<keyword evidence="1" id="KW-1133">Transmembrane helix</keyword>
<dbReference type="Proteomes" id="UP000727490">
    <property type="component" value="Unassembled WGS sequence"/>
</dbReference>
<feature type="transmembrane region" description="Helical" evidence="1">
    <location>
        <begin position="69"/>
        <end position="87"/>
    </location>
</feature>
<dbReference type="AlphaFoldDB" id="A0A951MDA5"/>
<dbReference type="EMBL" id="RPHB01000003">
    <property type="protein sequence ID" value="MBW3467635.1"/>
    <property type="molecule type" value="Genomic_DNA"/>
</dbReference>
<reference evidence="2 3" key="1">
    <citation type="journal article" date="2020" name="Syst. Appl. Microbiol.">
        <title>Arthrospiribacter ruber gen. nov., sp. nov., a novel bacterium isolated from Arthrospira cultures.</title>
        <authorList>
            <person name="Waleron M."/>
            <person name="Misztak A."/>
            <person name="Waleron M.M."/>
            <person name="Furmaniak M."/>
            <person name="Mrozik A."/>
            <person name="Waleron K."/>
        </authorList>
    </citation>
    <scope>NUCLEOTIDE SEQUENCE [LARGE SCALE GENOMIC DNA]</scope>
    <source>
        <strain evidence="2 3">DPMB0001</strain>
    </source>
</reference>
<protein>
    <submittedName>
        <fullName evidence="2">Uncharacterized protein</fullName>
    </submittedName>
</protein>
<organism evidence="2 3">
    <name type="scientific">Arthrospiribacter ruber</name>
    <dbReference type="NCBI Taxonomy" id="2487934"/>
    <lineage>
        <taxon>Bacteria</taxon>
        <taxon>Pseudomonadati</taxon>
        <taxon>Bacteroidota</taxon>
        <taxon>Cytophagia</taxon>
        <taxon>Cytophagales</taxon>
        <taxon>Cyclobacteriaceae</taxon>
        <taxon>Arthrospiribacter</taxon>
    </lineage>
</organism>
<proteinExistence type="predicted"/>
<dbReference type="RefSeq" id="WP_219287899.1">
    <property type="nucleotide sequence ID" value="NZ_RPHB01000003.1"/>
</dbReference>
<keyword evidence="1" id="KW-0812">Transmembrane</keyword>
<accession>A0A951MDA5</accession>
<gene>
    <name evidence="2" type="ORF">EGN73_07375</name>
</gene>
<sequence length="143" mass="16848">MNDKLNELLNKYWEGNSSLEEERLMRKLLLQEEGREQEKSFFLGLDKLSKASAKAITPAPKSLDPWKNWLRYAAALAILFISSWVAYNSYQSYQERKAYEEVMQAFMLIQDNFQKGTAQIEAMEDLKYLNTTHEMFNIDDPEY</sequence>
<evidence type="ECO:0000313" key="2">
    <source>
        <dbReference type="EMBL" id="MBW3467635.1"/>
    </source>
</evidence>
<keyword evidence="1" id="KW-0472">Membrane</keyword>
<keyword evidence="3" id="KW-1185">Reference proteome</keyword>
<comment type="caution">
    <text evidence="2">The sequence shown here is derived from an EMBL/GenBank/DDBJ whole genome shotgun (WGS) entry which is preliminary data.</text>
</comment>